<dbReference type="PANTHER" id="PTHR47237:SF1">
    <property type="entry name" value="SLL0310 PROTEIN"/>
    <property type="match status" value="1"/>
</dbReference>
<dbReference type="Gene3D" id="3.40.630.90">
    <property type="match status" value="1"/>
</dbReference>
<evidence type="ECO:0000313" key="4">
    <source>
        <dbReference type="Proteomes" id="UP001500893"/>
    </source>
</evidence>
<name>A0ABP6N1H4_9ACTN</name>
<proteinExistence type="predicted"/>
<sequence length="316" mass="33180">MARPALIREDASGGPAEGAPRDMDPDGRRSAPMTSAAPHDLVVSQATLADWPVISGWAAAEGWNPGLSDGPAFFAQDPEGFFLGRIDGEPVSAVSVVNHGPDFAFLGCYLVRPDLRGHGHGLTTWKTALAHAGTRTVGLDGVVAQQDNYRQSGFRLAHRTVRFTGTAPESGTPAGVRPAGPADLAALTAYDSACHPADRPRFLAEWLTGPGHRALVREDGGRLTGYGVLRPGHDTLRIGPLFADTAEDARALFSALTAGVAGREVAIDVPEPNAAGVTLAETAGLRPSFETARMYTGPVRAYARERVFGVTTLELG</sequence>
<dbReference type="InterPro" id="IPR052729">
    <property type="entry name" value="Acyl/Acetyltrans_Enzymes"/>
</dbReference>
<organism evidence="3 4">
    <name type="scientific">Streptomyces rameus</name>
    <dbReference type="NCBI Taxonomy" id="68261"/>
    <lineage>
        <taxon>Bacteria</taxon>
        <taxon>Bacillati</taxon>
        <taxon>Actinomycetota</taxon>
        <taxon>Actinomycetes</taxon>
        <taxon>Kitasatosporales</taxon>
        <taxon>Streptomycetaceae</taxon>
        <taxon>Streptomyces</taxon>
    </lineage>
</organism>
<dbReference type="PANTHER" id="PTHR47237">
    <property type="entry name" value="SLL0310 PROTEIN"/>
    <property type="match status" value="1"/>
</dbReference>
<accession>A0ABP6N1H4</accession>
<feature type="domain" description="N-acetyltransferase" evidence="2">
    <location>
        <begin position="41"/>
        <end position="183"/>
    </location>
</feature>
<feature type="compositionally biased region" description="Basic and acidic residues" evidence="1">
    <location>
        <begin position="1"/>
        <end position="11"/>
    </location>
</feature>
<comment type="caution">
    <text evidence="3">The sequence shown here is derived from an EMBL/GenBank/DDBJ whole genome shotgun (WGS) entry which is preliminary data.</text>
</comment>
<feature type="domain" description="N-acetyltransferase" evidence="2">
    <location>
        <begin position="174"/>
        <end position="316"/>
    </location>
</feature>
<dbReference type="Gene3D" id="3.40.630.30">
    <property type="match status" value="1"/>
</dbReference>
<keyword evidence="4" id="KW-1185">Reference proteome</keyword>
<dbReference type="InterPro" id="IPR016181">
    <property type="entry name" value="Acyl_CoA_acyltransferase"/>
</dbReference>
<dbReference type="PROSITE" id="PS51186">
    <property type="entry name" value="GNAT"/>
    <property type="match status" value="2"/>
</dbReference>
<dbReference type="InterPro" id="IPR000182">
    <property type="entry name" value="GNAT_dom"/>
</dbReference>
<feature type="region of interest" description="Disordered" evidence="1">
    <location>
        <begin position="1"/>
        <end position="34"/>
    </location>
</feature>
<reference evidence="4" key="1">
    <citation type="journal article" date="2019" name="Int. J. Syst. Evol. Microbiol.">
        <title>The Global Catalogue of Microorganisms (GCM) 10K type strain sequencing project: providing services to taxonomists for standard genome sequencing and annotation.</title>
        <authorList>
            <consortium name="The Broad Institute Genomics Platform"/>
            <consortium name="The Broad Institute Genome Sequencing Center for Infectious Disease"/>
            <person name="Wu L."/>
            <person name="Ma J."/>
        </authorList>
    </citation>
    <scope>NUCLEOTIDE SEQUENCE [LARGE SCALE GENOMIC DNA]</scope>
    <source>
        <strain evidence="4">JCM 11574</strain>
    </source>
</reference>
<dbReference type="Pfam" id="PF18014">
    <property type="entry name" value="Acetyltransf_18"/>
    <property type="match status" value="1"/>
</dbReference>
<dbReference type="Proteomes" id="UP001500893">
    <property type="component" value="Unassembled WGS sequence"/>
</dbReference>
<gene>
    <name evidence="3" type="ORF">GCM10010521_18770</name>
</gene>
<dbReference type="CDD" id="cd04301">
    <property type="entry name" value="NAT_SF"/>
    <property type="match status" value="1"/>
</dbReference>
<protein>
    <submittedName>
        <fullName evidence="3">GNAT family N-acetyltransferase</fullName>
    </submittedName>
</protein>
<dbReference type="SUPFAM" id="SSF55729">
    <property type="entry name" value="Acyl-CoA N-acyltransferases (Nat)"/>
    <property type="match status" value="1"/>
</dbReference>
<feature type="compositionally biased region" description="Basic and acidic residues" evidence="1">
    <location>
        <begin position="19"/>
        <end position="29"/>
    </location>
</feature>
<evidence type="ECO:0000256" key="1">
    <source>
        <dbReference type="SAM" id="MobiDB-lite"/>
    </source>
</evidence>
<evidence type="ECO:0000259" key="2">
    <source>
        <dbReference type="PROSITE" id="PS51186"/>
    </source>
</evidence>
<dbReference type="InterPro" id="IPR041496">
    <property type="entry name" value="YitH/HolE_GNAT"/>
</dbReference>
<evidence type="ECO:0000313" key="3">
    <source>
        <dbReference type="EMBL" id="GAA3133192.1"/>
    </source>
</evidence>
<dbReference type="Pfam" id="PF00583">
    <property type="entry name" value="Acetyltransf_1"/>
    <property type="match status" value="1"/>
</dbReference>
<dbReference type="EMBL" id="BAAAVM010000023">
    <property type="protein sequence ID" value="GAA3133192.1"/>
    <property type="molecule type" value="Genomic_DNA"/>
</dbReference>